<proteinExistence type="predicted"/>
<dbReference type="OrthoDB" id="1377090at2"/>
<protein>
    <submittedName>
        <fullName evidence="1">Uncharacterized protein</fullName>
    </submittedName>
</protein>
<comment type="caution">
    <text evidence="1">The sequence shown here is derived from an EMBL/GenBank/DDBJ whole genome shotgun (WGS) entry which is preliminary data.</text>
</comment>
<dbReference type="Proteomes" id="UP000298246">
    <property type="component" value="Unassembled WGS sequence"/>
</dbReference>
<organism evidence="1 2">
    <name type="scientific">Paenibacillus athensensis</name>
    <dbReference type="NCBI Taxonomy" id="1967502"/>
    <lineage>
        <taxon>Bacteria</taxon>
        <taxon>Bacillati</taxon>
        <taxon>Bacillota</taxon>
        <taxon>Bacilli</taxon>
        <taxon>Bacillales</taxon>
        <taxon>Paenibacillaceae</taxon>
        <taxon>Paenibacillus</taxon>
    </lineage>
</organism>
<name>A0A4Y8Q2E8_9BACL</name>
<evidence type="ECO:0000313" key="2">
    <source>
        <dbReference type="Proteomes" id="UP000298246"/>
    </source>
</evidence>
<dbReference type="RefSeq" id="WP_134753153.1">
    <property type="nucleotide sequence ID" value="NZ_MYFO02000010.1"/>
</dbReference>
<dbReference type="AlphaFoldDB" id="A0A4Y8Q2E8"/>
<accession>A0A4Y8Q2E8</accession>
<keyword evidence="2" id="KW-1185">Reference proteome</keyword>
<evidence type="ECO:0000313" key="1">
    <source>
        <dbReference type="EMBL" id="TFE87577.1"/>
    </source>
</evidence>
<sequence>MWFQAKKAKLLRIPLENQLHELMQIGVILKDSNFVHLLAPDQKELFEKGPYIHLLLALGTVLPNTQEPGEYLSDQIWSVGYPRINKSGDLLRNMKRIADIIRTDLLINHISEELDLVQHKGWLSFTASGQAYRCELDMGHNGMMITLLLYISRILACSGSSKRFYFASVDDSWLFVYMDKHHFPRLNGLLNVFIPVLRDE</sequence>
<gene>
    <name evidence="1" type="ORF">B5M42_12175</name>
</gene>
<dbReference type="EMBL" id="MYFO01000013">
    <property type="protein sequence ID" value="TFE87577.1"/>
    <property type="molecule type" value="Genomic_DNA"/>
</dbReference>
<reference evidence="1 2" key="1">
    <citation type="submission" date="2017-03" db="EMBL/GenBank/DDBJ databases">
        <title>Isolation of Levoglucosan Utilizing Bacteria.</title>
        <authorList>
            <person name="Arya A.S."/>
        </authorList>
    </citation>
    <scope>NUCLEOTIDE SEQUENCE [LARGE SCALE GENOMIC DNA]</scope>
    <source>
        <strain evidence="1 2">MEC069</strain>
    </source>
</reference>